<sequence>MLSPCIKTMQVVIKSY</sequence>
<evidence type="ECO:0000313" key="1">
    <source>
        <dbReference type="EMBL" id="ACF79659.1"/>
    </source>
</evidence>
<accession>B4FC16</accession>
<organism evidence="1">
    <name type="scientific">Zea mays</name>
    <name type="common">Maize</name>
    <dbReference type="NCBI Taxonomy" id="4577"/>
    <lineage>
        <taxon>Eukaryota</taxon>
        <taxon>Viridiplantae</taxon>
        <taxon>Streptophyta</taxon>
        <taxon>Embryophyta</taxon>
        <taxon>Tracheophyta</taxon>
        <taxon>Spermatophyta</taxon>
        <taxon>Magnoliopsida</taxon>
        <taxon>Liliopsida</taxon>
        <taxon>Poales</taxon>
        <taxon>Poaceae</taxon>
        <taxon>PACMAD clade</taxon>
        <taxon>Panicoideae</taxon>
        <taxon>Andropogonodae</taxon>
        <taxon>Andropogoneae</taxon>
        <taxon>Tripsacinae</taxon>
        <taxon>Zea</taxon>
    </lineage>
</organism>
<dbReference type="EMBL" id="BT034654">
    <property type="protein sequence ID" value="ACF79659.1"/>
    <property type="molecule type" value="mRNA"/>
</dbReference>
<protein>
    <submittedName>
        <fullName evidence="1">Uncharacterized protein</fullName>
    </submittedName>
</protein>
<dbReference type="AlphaFoldDB" id="B4FC16"/>
<name>B4FC16_MAIZE</name>
<reference evidence="1" key="1">
    <citation type="journal article" date="2009" name="PLoS Genet.">
        <title>Sequencing, mapping, and analysis of 27,455 maize full-length cDNAs.</title>
        <authorList>
            <person name="Soderlund C."/>
            <person name="Descour A."/>
            <person name="Kudrna D."/>
            <person name="Bomhoff M."/>
            <person name="Boyd L."/>
            <person name="Currie J."/>
            <person name="Angelova A."/>
            <person name="Collura K."/>
            <person name="Wissotski M."/>
            <person name="Ashley E."/>
            <person name="Morrow D."/>
            <person name="Fernandes J."/>
            <person name="Walbot V."/>
            <person name="Yu Y."/>
        </authorList>
    </citation>
    <scope>NUCLEOTIDE SEQUENCE</scope>
    <source>
        <strain evidence="1">B73</strain>
    </source>
</reference>
<proteinExistence type="evidence at transcript level"/>